<evidence type="ECO:0000313" key="1">
    <source>
        <dbReference type="EMBL" id="KAI9906773.1"/>
    </source>
</evidence>
<proteinExistence type="predicted"/>
<organism evidence="1 2">
    <name type="scientific">Peronosclerospora sorghi</name>
    <dbReference type="NCBI Taxonomy" id="230839"/>
    <lineage>
        <taxon>Eukaryota</taxon>
        <taxon>Sar</taxon>
        <taxon>Stramenopiles</taxon>
        <taxon>Oomycota</taxon>
        <taxon>Peronosporomycetes</taxon>
        <taxon>Peronosporales</taxon>
        <taxon>Peronosporaceae</taxon>
        <taxon>Peronosclerospora</taxon>
    </lineage>
</organism>
<dbReference type="EMBL" id="CM047587">
    <property type="protein sequence ID" value="KAI9906773.1"/>
    <property type="molecule type" value="Genomic_DNA"/>
</dbReference>
<evidence type="ECO:0000313" key="2">
    <source>
        <dbReference type="Proteomes" id="UP001163321"/>
    </source>
</evidence>
<accession>A0ACC0VJU6</accession>
<name>A0ACC0VJU6_9STRA</name>
<gene>
    <name evidence="1" type="ORF">PsorP6_003166</name>
</gene>
<sequence length="65" mass="7263">MASSDEHVVKKIKTDVEASDGIEKEKAAEENNEMNVETVVVSEDLLEEVTKTDETPEAKEKQLDE</sequence>
<protein>
    <submittedName>
        <fullName evidence="1">Uncharacterized protein</fullName>
    </submittedName>
</protein>
<reference evidence="1 2" key="1">
    <citation type="journal article" date="2022" name="bioRxiv">
        <title>The genome of the oomycete Peronosclerospora sorghi, a cosmopolitan pathogen of maize and sorghum, is inflated with dispersed pseudogenes.</title>
        <authorList>
            <person name="Fletcher K."/>
            <person name="Martin F."/>
            <person name="Isakeit T."/>
            <person name="Cavanaugh K."/>
            <person name="Magill C."/>
            <person name="Michelmore R."/>
        </authorList>
    </citation>
    <scope>NUCLEOTIDE SEQUENCE [LARGE SCALE GENOMIC DNA]</scope>
    <source>
        <strain evidence="1">P6</strain>
    </source>
</reference>
<comment type="caution">
    <text evidence="1">The sequence shown here is derived from an EMBL/GenBank/DDBJ whole genome shotgun (WGS) entry which is preliminary data.</text>
</comment>
<dbReference type="Proteomes" id="UP001163321">
    <property type="component" value="Chromosome 8"/>
</dbReference>
<keyword evidence="2" id="KW-1185">Reference proteome</keyword>